<reference evidence="3 4" key="1">
    <citation type="journal article" date="2015" name="Genome Biol. Evol.">
        <title>Phylogenomic analyses indicate that early fungi evolved digesting cell walls of algal ancestors of land plants.</title>
        <authorList>
            <person name="Chang Y."/>
            <person name="Wang S."/>
            <person name="Sekimoto S."/>
            <person name="Aerts A.L."/>
            <person name="Choi C."/>
            <person name="Clum A."/>
            <person name="LaButti K.M."/>
            <person name="Lindquist E.A."/>
            <person name="Yee Ngan C."/>
            <person name="Ohm R.A."/>
            <person name="Salamov A.A."/>
            <person name="Grigoriev I.V."/>
            <person name="Spatafora J.W."/>
            <person name="Berbee M.L."/>
        </authorList>
    </citation>
    <scope>NUCLEOTIDE SEQUENCE [LARGE SCALE GENOMIC DNA]</scope>
    <source>
        <strain evidence="3 4">JEL478</strain>
    </source>
</reference>
<dbReference type="OMA" id="NKIANDC"/>
<feature type="region of interest" description="Disordered" evidence="2">
    <location>
        <begin position="1"/>
        <end position="21"/>
    </location>
</feature>
<gene>
    <name evidence="3" type="ORF">M427DRAFT_30897</name>
</gene>
<feature type="region of interest" description="Disordered" evidence="2">
    <location>
        <begin position="1177"/>
        <end position="1209"/>
    </location>
</feature>
<proteinExistence type="predicted"/>
<feature type="compositionally biased region" description="Low complexity" evidence="2">
    <location>
        <begin position="631"/>
        <end position="647"/>
    </location>
</feature>
<dbReference type="AlphaFoldDB" id="A0A139AJP7"/>
<accession>A0A139AJP7</accession>
<feature type="compositionally biased region" description="Polar residues" evidence="2">
    <location>
        <begin position="859"/>
        <end position="869"/>
    </location>
</feature>
<evidence type="ECO:0000256" key="1">
    <source>
        <dbReference type="SAM" id="Coils"/>
    </source>
</evidence>
<feature type="compositionally biased region" description="Polar residues" evidence="2">
    <location>
        <begin position="754"/>
        <end position="764"/>
    </location>
</feature>
<feature type="coiled-coil region" evidence="1">
    <location>
        <begin position="277"/>
        <end position="339"/>
    </location>
</feature>
<evidence type="ECO:0000313" key="4">
    <source>
        <dbReference type="Proteomes" id="UP000070544"/>
    </source>
</evidence>
<feature type="coiled-coil region" evidence="1">
    <location>
        <begin position="407"/>
        <end position="504"/>
    </location>
</feature>
<feature type="compositionally biased region" description="Polar residues" evidence="2">
    <location>
        <begin position="731"/>
        <end position="746"/>
    </location>
</feature>
<name>A0A139AJP7_GONPJ</name>
<organism evidence="3 4">
    <name type="scientific">Gonapodya prolifera (strain JEL478)</name>
    <name type="common">Monoblepharis prolifera</name>
    <dbReference type="NCBI Taxonomy" id="1344416"/>
    <lineage>
        <taxon>Eukaryota</taxon>
        <taxon>Fungi</taxon>
        <taxon>Fungi incertae sedis</taxon>
        <taxon>Chytridiomycota</taxon>
        <taxon>Chytridiomycota incertae sedis</taxon>
        <taxon>Monoblepharidomycetes</taxon>
        <taxon>Monoblepharidales</taxon>
        <taxon>Gonapodyaceae</taxon>
        <taxon>Gonapodya</taxon>
    </lineage>
</organism>
<feature type="region of interest" description="Disordered" evidence="2">
    <location>
        <begin position="39"/>
        <end position="120"/>
    </location>
</feature>
<feature type="region of interest" description="Disordered" evidence="2">
    <location>
        <begin position="722"/>
        <end position="771"/>
    </location>
</feature>
<feature type="compositionally biased region" description="Low complexity" evidence="2">
    <location>
        <begin position="75"/>
        <end position="97"/>
    </location>
</feature>
<evidence type="ECO:0000256" key="2">
    <source>
        <dbReference type="SAM" id="MobiDB-lite"/>
    </source>
</evidence>
<feature type="region of interest" description="Disordered" evidence="2">
    <location>
        <begin position="846"/>
        <end position="869"/>
    </location>
</feature>
<feature type="region of interest" description="Disordered" evidence="2">
    <location>
        <begin position="159"/>
        <end position="220"/>
    </location>
</feature>
<keyword evidence="1" id="KW-0175">Coiled coil</keyword>
<feature type="compositionally biased region" description="Polar residues" evidence="2">
    <location>
        <begin position="601"/>
        <end position="630"/>
    </location>
</feature>
<feature type="region of interest" description="Disordered" evidence="2">
    <location>
        <begin position="581"/>
        <end position="659"/>
    </location>
</feature>
<protein>
    <submittedName>
        <fullName evidence="3">Uncharacterized protein</fullName>
    </submittedName>
</protein>
<sequence length="1229" mass="136260">MPELRRPVPRQLPQYSINGVPSELRQFEVMGIETQANFPVSTACSPTPEKQGPPPQVNMSSQNPSPLEPPKTGNPQVHQHQQQQQQQMPTHPQMQQPFYTFTSMPGQPMLAPPPQMYGAHQQHQMQFINPYGAAGIPPGNGSPLPMQIVVPQYLNLNQGAQMGSSPSPALSTGSEAETPPPRQNSGSRSSHSHHNHNEHSYHRSGHSPRSNHRISSPLPSSYLRSQLSTLESDLDSSVHQIITALRDRVIELEAQQLTSNMDLQKLSRATTQKEIVLQETTKKIVELEKERRRSENQLNVTRERTQQEINDREHRIIQLEEKLRNAESAANSLDELLRSRDSIAHEAETTARVAAERAQTVNSLTATLESRQTKLHKLARAVKSLKLSLRAEKEAGAERERVIEEERDRVNQQYVRACEKIARLEATVQDRDTTIARRDRAIVEAETRISGLQTQLQQNETALADLKKAFTDAVGTLAERKRIIRDLERQIEESGRALQEKETVVNEANKLASERAEQVADMAKRMAELELTTGEAKDKSAALELELEKFKEALSEVNRTGNAESQSETIRDATQLADALEKNEGQAEQHATPTRKVASRPQGSPHSENRPQLQIQRQGLNGAQDSKAIQSPTSASTAVASSPSRSTNGASPGKVDQTDYIVKSDAGQAAAERATASQLHDMQKKYADLEVRTKAELTLKDSEIVALEERVKNLKKDLRTANEKLSAIPPTKSSDATEQAPQSGKPLQSEVVVRNNNGGPSKTTDGADDDRQVLQDIIKSLEAALKVAQAEIQATHAERSQAMVGTDKELIDYKRKCDEYKNVCDEYKNVCEQLNAKVAELEGKLARERQGDNGPRGSPANSAAMQAQSDQLRKARLRIAELEQSLADAPQPELLTRVRSKVNELEKKVEELQAQLRDASDMIARRDQAFRDVTQASEERAKQIADITSRLVYAEEVIQDREAAIDERDKLLGQLNTRIQAQGGDANAAGAAAQRNIDLENAIAERDAKLNELTMRLREVSPQDPRANKMAVDAAMVETRKILMELAKAKQEAGTEVAKIKAEASKLALERDRKISMLERNLGNVERDVTERDRLLNLQHRAANESERIDSIRNEAITAMTRRIFDLSRVLAGQDLPAPLIPTNPDQWQSISSANPELANLVSGIAELESTLQATAEANRSGNHVREGSQGSVTSIHVGPDGAPVKRRRPSFFKKISTAFKRKDGETGW</sequence>
<dbReference type="Proteomes" id="UP000070544">
    <property type="component" value="Unassembled WGS sequence"/>
</dbReference>
<feature type="compositionally biased region" description="Polar residues" evidence="2">
    <location>
        <begin position="159"/>
        <end position="175"/>
    </location>
</feature>
<dbReference type="OrthoDB" id="10471522at2759"/>
<evidence type="ECO:0000313" key="3">
    <source>
        <dbReference type="EMBL" id="KXS16774.1"/>
    </source>
</evidence>
<dbReference type="STRING" id="1344416.A0A139AJP7"/>
<feature type="compositionally biased region" description="Basic residues" evidence="2">
    <location>
        <begin position="202"/>
        <end position="212"/>
    </location>
</feature>
<keyword evidence="4" id="KW-1185">Reference proteome</keyword>
<dbReference type="EMBL" id="KQ965750">
    <property type="protein sequence ID" value="KXS16774.1"/>
    <property type="molecule type" value="Genomic_DNA"/>
</dbReference>